<dbReference type="Proteomes" id="UP001177023">
    <property type="component" value="Unassembled WGS sequence"/>
</dbReference>
<protein>
    <submittedName>
        <fullName evidence="2">Uncharacterized protein</fullName>
    </submittedName>
</protein>
<keyword evidence="3" id="KW-1185">Reference proteome</keyword>
<dbReference type="EMBL" id="CATQJA010002641">
    <property type="protein sequence ID" value="CAJ0575866.1"/>
    <property type="molecule type" value="Genomic_DNA"/>
</dbReference>
<gene>
    <name evidence="2" type="ORF">MSPICULIGERA_LOCUS14169</name>
</gene>
<comment type="caution">
    <text evidence="2">The sequence shown here is derived from an EMBL/GenBank/DDBJ whole genome shotgun (WGS) entry which is preliminary data.</text>
</comment>
<name>A0AA36G2J3_9BILA</name>
<organism evidence="2 3">
    <name type="scientific">Mesorhabditis spiculigera</name>
    <dbReference type="NCBI Taxonomy" id="96644"/>
    <lineage>
        <taxon>Eukaryota</taxon>
        <taxon>Metazoa</taxon>
        <taxon>Ecdysozoa</taxon>
        <taxon>Nematoda</taxon>
        <taxon>Chromadorea</taxon>
        <taxon>Rhabditida</taxon>
        <taxon>Rhabditina</taxon>
        <taxon>Rhabditomorpha</taxon>
        <taxon>Rhabditoidea</taxon>
        <taxon>Rhabditidae</taxon>
        <taxon>Mesorhabditinae</taxon>
        <taxon>Mesorhabditis</taxon>
    </lineage>
</organism>
<sequence>MIWGGYEKHQQLKFWTYYGEHFNYHGDVAREDAEFQGDFQFYFANVIEQVMFHSTVLAITADIGTYLMLKKLKRVRPKNDAKNHADIRLSIMAVTTHCVQLIPALTADSDAFGDFRKLLSGYILITNYHWISVTAVSQICMSLLVLYFMRPQQQKITEVTTAVLTQEARI</sequence>
<feature type="transmembrane region" description="Helical" evidence="1">
    <location>
        <begin position="127"/>
        <end position="148"/>
    </location>
</feature>
<keyword evidence="1" id="KW-0472">Membrane</keyword>
<feature type="non-terminal residue" evidence="2">
    <location>
        <position position="1"/>
    </location>
</feature>
<keyword evidence="1" id="KW-0812">Transmembrane</keyword>
<feature type="transmembrane region" description="Helical" evidence="1">
    <location>
        <begin position="50"/>
        <end position="69"/>
    </location>
</feature>
<evidence type="ECO:0000313" key="2">
    <source>
        <dbReference type="EMBL" id="CAJ0575866.1"/>
    </source>
</evidence>
<feature type="transmembrane region" description="Helical" evidence="1">
    <location>
        <begin position="89"/>
        <end position="107"/>
    </location>
</feature>
<evidence type="ECO:0000313" key="3">
    <source>
        <dbReference type="Proteomes" id="UP001177023"/>
    </source>
</evidence>
<keyword evidence="1" id="KW-1133">Transmembrane helix</keyword>
<proteinExistence type="predicted"/>
<reference evidence="2" key="1">
    <citation type="submission" date="2023-06" db="EMBL/GenBank/DDBJ databases">
        <authorList>
            <person name="Delattre M."/>
        </authorList>
    </citation>
    <scope>NUCLEOTIDE SEQUENCE</scope>
    <source>
        <strain evidence="2">AF72</strain>
    </source>
</reference>
<accession>A0AA36G2J3</accession>
<dbReference type="AlphaFoldDB" id="A0AA36G2J3"/>
<evidence type="ECO:0000256" key="1">
    <source>
        <dbReference type="SAM" id="Phobius"/>
    </source>
</evidence>